<keyword evidence="8" id="KW-1185">Reference proteome</keyword>
<proteinExistence type="predicted"/>
<evidence type="ECO:0000313" key="8">
    <source>
        <dbReference type="Proteomes" id="UP000800094"/>
    </source>
</evidence>
<dbReference type="Proteomes" id="UP000800094">
    <property type="component" value="Unassembled WGS sequence"/>
</dbReference>
<dbReference type="OrthoDB" id="3939438at2759"/>
<dbReference type="InterPro" id="IPR013087">
    <property type="entry name" value="Znf_C2H2_type"/>
</dbReference>
<accession>A0A6A6IPK0</accession>
<dbReference type="GO" id="GO:0000978">
    <property type="term" value="F:RNA polymerase II cis-regulatory region sequence-specific DNA binding"/>
    <property type="evidence" value="ECO:0007669"/>
    <property type="project" value="TreeGrafter"/>
</dbReference>
<dbReference type="EMBL" id="ML987192">
    <property type="protein sequence ID" value="KAF2252167.1"/>
    <property type="molecule type" value="Genomic_DNA"/>
</dbReference>
<evidence type="ECO:0000256" key="5">
    <source>
        <dbReference type="PROSITE-ProRule" id="PRU00042"/>
    </source>
</evidence>
<organism evidence="7 8">
    <name type="scientific">Trematosphaeria pertusa</name>
    <dbReference type="NCBI Taxonomy" id="390896"/>
    <lineage>
        <taxon>Eukaryota</taxon>
        <taxon>Fungi</taxon>
        <taxon>Dikarya</taxon>
        <taxon>Ascomycota</taxon>
        <taxon>Pezizomycotina</taxon>
        <taxon>Dothideomycetes</taxon>
        <taxon>Pleosporomycetidae</taxon>
        <taxon>Pleosporales</taxon>
        <taxon>Massarineae</taxon>
        <taxon>Trematosphaeriaceae</taxon>
        <taxon>Trematosphaeria</taxon>
    </lineage>
</organism>
<keyword evidence="4" id="KW-0862">Zinc</keyword>
<evidence type="ECO:0000256" key="4">
    <source>
        <dbReference type="ARBA" id="ARBA00022833"/>
    </source>
</evidence>
<dbReference type="PROSITE" id="PS50157">
    <property type="entry name" value="ZINC_FINGER_C2H2_2"/>
    <property type="match status" value="1"/>
</dbReference>
<reference evidence="7" key="1">
    <citation type="journal article" date="2020" name="Stud. Mycol.">
        <title>101 Dothideomycetes genomes: a test case for predicting lifestyles and emergence of pathogens.</title>
        <authorList>
            <person name="Haridas S."/>
            <person name="Albert R."/>
            <person name="Binder M."/>
            <person name="Bloem J."/>
            <person name="Labutti K."/>
            <person name="Salamov A."/>
            <person name="Andreopoulos B."/>
            <person name="Baker S."/>
            <person name="Barry K."/>
            <person name="Bills G."/>
            <person name="Bluhm B."/>
            <person name="Cannon C."/>
            <person name="Castanera R."/>
            <person name="Culley D."/>
            <person name="Daum C."/>
            <person name="Ezra D."/>
            <person name="Gonzalez J."/>
            <person name="Henrissat B."/>
            <person name="Kuo A."/>
            <person name="Liang C."/>
            <person name="Lipzen A."/>
            <person name="Lutzoni F."/>
            <person name="Magnuson J."/>
            <person name="Mondo S."/>
            <person name="Nolan M."/>
            <person name="Ohm R."/>
            <person name="Pangilinan J."/>
            <person name="Park H.-J."/>
            <person name="Ramirez L."/>
            <person name="Alfaro M."/>
            <person name="Sun H."/>
            <person name="Tritt A."/>
            <person name="Yoshinaga Y."/>
            <person name="Zwiers L.-H."/>
            <person name="Turgeon B."/>
            <person name="Goodwin S."/>
            <person name="Spatafora J."/>
            <person name="Crous P."/>
            <person name="Grigoriev I."/>
        </authorList>
    </citation>
    <scope>NUCLEOTIDE SEQUENCE</scope>
    <source>
        <strain evidence="7">CBS 122368</strain>
    </source>
</reference>
<keyword evidence="1" id="KW-0479">Metal-binding</keyword>
<evidence type="ECO:0000256" key="2">
    <source>
        <dbReference type="ARBA" id="ARBA00022737"/>
    </source>
</evidence>
<dbReference type="GO" id="GO:0000981">
    <property type="term" value="F:DNA-binding transcription factor activity, RNA polymerase II-specific"/>
    <property type="evidence" value="ECO:0007669"/>
    <property type="project" value="TreeGrafter"/>
</dbReference>
<name>A0A6A6IPK0_9PLEO</name>
<sequence>MHTNLDPNADFRFQSGAVILDDSSKQVKKSKPARTETGLKCEHPGCKYRGSFNRKYDLQRHMAKHTTTAKFQCPLQQCQYSSYRTDKFLLHFRRAHTDEDEGICPLPGCGTGPLPWPLLKLHTRRHHEIDRGSSNVALEAIWKVPDDVCSCPIESCRGILIKVFYMQEHLRAHPYNERIENRHAILVAGYDATSTNIVCPVCRELLDGTSAFSHHLEESHIATDGTHFRMFCESLQRVGRWSLWSVITSAWVPKPFTVVRSVSCSFCSEDFPEWARVDHHIKLLRDYEPLRPHRLAILKLLPYFGAHPIFDDIRSTVYSCRYR</sequence>
<dbReference type="PANTHER" id="PTHR19818">
    <property type="entry name" value="ZINC FINGER PROTEIN ZIC AND GLI"/>
    <property type="match status" value="1"/>
</dbReference>
<dbReference type="Gene3D" id="3.30.160.60">
    <property type="entry name" value="Classic Zinc Finger"/>
    <property type="match status" value="1"/>
</dbReference>
<keyword evidence="2" id="KW-0677">Repeat</keyword>
<evidence type="ECO:0000256" key="3">
    <source>
        <dbReference type="ARBA" id="ARBA00022771"/>
    </source>
</evidence>
<dbReference type="PANTHER" id="PTHR19818:SF139">
    <property type="entry name" value="PAIR-RULE PROTEIN ODD-PAIRED"/>
    <property type="match status" value="1"/>
</dbReference>
<dbReference type="SMART" id="SM00355">
    <property type="entry name" value="ZnF_C2H2"/>
    <property type="match status" value="6"/>
</dbReference>
<dbReference type="AlphaFoldDB" id="A0A6A6IPK0"/>
<feature type="non-terminal residue" evidence="7">
    <location>
        <position position="323"/>
    </location>
</feature>
<dbReference type="GO" id="GO:0008270">
    <property type="term" value="F:zinc ion binding"/>
    <property type="evidence" value="ECO:0007669"/>
    <property type="project" value="UniProtKB-KW"/>
</dbReference>
<dbReference type="InterPro" id="IPR050329">
    <property type="entry name" value="GLI_C2H2-zinc-finger"/>
</dbReference>
<keyword evidence="3 5" id="KW-0863">Zinc-finger</keyword>
<dbReference type="InterPro" id="IPR036236">
    <property type="entry name" value="Znf_C2H2_sf"/>
</dbReference>
<protein>
    <recommendedName>
        <fullName evidence="6">C2H2-type domain-containing protein</fullName>
    </recommendedName>
</protein>
<feature type="domain" description="C2H2-type" evidence="6">
    <location>
        <begin position="71"/>
        <end position="101"/>
    </location>
</feature>
<dbReference type="SUPFAM" id="SSF57667">
    <property type="entry name" value="beta-beta-alpha zinc fingers"/>
    <property type="match status" value="1"/>
</dbReference>
<dbReference type="GeneID" id="54581764"/>
<evidence type="ECO:0000313" key="7">
    <source>
        <dbReference type="EMBL" id="KAF2252167.1"/>
    </source>
</evidence>
<dbReference type="RefSeq" id="XP_033687171.1">
    <property type="nucleotide sequence ID" value="XM_033828434.1"/>
</dbReference>
<dbReference type="GO" id="GO:0005634">
    <property type="term" value="C:nucleus"/>
    <property type="evidence" value="ECO:0007669"/>
    <property type="project" value="UniProtKB-ARBA"/>
</dbReference>
<gene>
    <name evidence="7" type="ORF">BU26DRAFT_516855</name>
</gene>
<dbReference type="GO" id="GO:0045944">
    <property type="term" value="P:positive regulation of transcription by RNA polymerase II"/>
    <property type="evidence" value="ECO:0007669"/>
    <property type="project" value="UniProtKB-ARBA"/>
</dbReference>
<evidence type="ECO:0000256" key="1">
    <source>
        <dbReference type="ARBA" id="ARBA00022723"/>
    </source>
</evidence>
<evidence type="ECO:0000259" key="6">
    <source>
        <dbReference type="PROSITE" id="PS50157"/>
    </source>
</evidence>